<evidence type="ECO:0000256" key="1">
    <source>
        <dbReference type="SAM" id="Coils"/>
    </source>
</evidence>
<keyword evidence="2" id="KW-0732">Signal</keyword>
<evidence type="ECO:0000256" key="2">
    <source>
        <dbReference type="SAM" id="SignalP"/>
    </source>
</evidence>
<evidence type="ECO:0000313" key="4">
    <source>
        <dbReference type="EMBL" id="GAP64761.1"/>
    </source>
</evidence>
<reference evidence="3" key="1">
    <citation type="submission" date="2015-03" db="EMBL/GenBank/DDBJ databases">
        <title>Draft genome sequence of Mizugakiibacter sediminis skMP5.</title>
        <authorList>
            <person name="Watanabe T."/>
            <person name="Kojima H."/>
            <person name="Fukui M."/>
        </authorList>
    </citation>
    <scope>NUCLEOTIDE SEQUENCE</scope>
    <source>
        <strain evidence="3">SkMP5</strain>
    </source>
</reference>
<organism evidence="4">
    <name type="scientific">Mizugakiibacter sediminis</name>
    <dbReference type="NCBI Taxonomy" id="1475481"/>
    <lineage>
        <taxon>Bacteria</taxon>
        <taxon>Pseudomonadati</taxon>
        <taxon>Pseudomonadota</taxon>
        <taxon>Gammaproteobacteria</taxon>
        <taxon>Lysobacterales</taxon>
        <taxon>Rhodanobacteraceae</taxon>
        <taxon>Mizugakiibacter</taxon>
    </lineage>
</organism>
<dbReference type="Proteomes" id="UP000253740">
    <property type="component" value="Unassembled WGS sequence"/>
</dbReference>
<dbReference type="EMBL" id="DF952379">
    <property type="protein sequence ID" value="GAN45187.1"/>
    <property type="molecule type" value="Genomic_DNA"/>
</dbReference>
<dbReference type="RefSeq" id="WP_062533948.1">
    <property type="nucleotide sequence ID" value="NZ_DF970132.1"/>
</dbReference>
<evidence type="ECO:0000313" key="5">
    <source>
        <dbReference type="Proteomes" id="UP000253740"/>
    </source>
</evidence>
<keyword evidence="5" id="KW-1185">Reference proteome</keyword>
<feature type="signal peptide" evidence="2">
    <location>
        <begin position="1"/>
        <end position="20"/>
    </location>
</feature>
<dbReference type="OrthoDB" id="5959537at2"/>
<name>A0A0K8QJ97_9GAMM</name>
<gene>
    <name evidence="3" type="ORF">MBSD_1727</name>
    <name evidence="4" type="ORF">MBSD_n0043</name>
</gene>
<dbReference type="EMBL" id="DF970132">
    <property type="protein sequence ID" value="GAP64761.1"/>
    <property type="molecule type" value="Genomic_DNA"/>
</dbReference>
<accession>A0A0K8QJ97</accession>
<dbReference type="AlphaFoldDB" id="A0A0K8QJ97"/>
<protein>
    <submittedName>
        <fullName evidence="3">ABC transporter ATPase</fullName>
    </submittedName>
</protein>
<keyword evidence="1" id="KW-0175">Coiled coil</keyword>
<dbReference type="STRING" id="1475481.GCA_000953855_00044"/>
<dbReference type="HOGENOM" id="CLU_1271106_0_0_6"/>
<feature type="chain" id="PRO_5007414651" evidence="2">
    <location>
        <begin position="21"/>
        <end position="217"/>
    </location>
</feature>
<reference evidence="4" key="2">
    <citation type="submission" date="2015-08" db="EMBL/GenBank/DDBJ databases">
        <title>Complete DNA Sequence of Pseudomonas syringae pv. actinidiae, the Causal Agent of Kiwifruit Canker Disease.</title>
        <authorList>
            <person name="Rikkerink E.H.A."/>
            <person name="Fineran P.C."/>
        </authorList>
    </citation>
    <scope>NUCLEOTIDE SEQUENCE</scope>
    <source>
        <strain evidence="4">SkMP5</strain>
    </source>
</reference>
<evidence type="ECO:0000313" key="3">
    <source>
        <dbReference type="EMBL" id="GAN45187.1"/>
    </source>
</evidence>
<sequence>MPKSLPVAALSLILALPAFAAQNGPHPTQHFRWRDAKGELHYADLLPADALKSGYDVVDDRGLLIRHVEGTRTPEQLKAAKAAAEQAAAAKRAADEQTRRDRQLLAAYPTEESLQIAHREQLASLDQNIRTDELNLKNQERALADLLAHAADIEHSGKPVPKFVADQIAAQRQAVTDERSTLEQHRAEREATAARLAQELAHYRELRARQQDAYGGG</sequence>
<feature type="coiled-coil region" evidence="1">
    <location>
        <begin position="77"/>
        <end position="156"/>
    </location>
</feature>
<proteinExistence type="predicted"/>